<accession>A0A9W3BL09</accession>
<keyword evidence="4" id="KW-1015">Disulfide bond</keyword>
<dbReference type="PROSITE" id="PS50222">
    <property type="entry name" value="EF_HAND_2"/>
    <property type="match status" value="1"/>
</dbReference>
<evidence type="ECO:0000256" key="5">
    <source>
        <dbReference type="ARBA" id="ARBA00023180"/>
    </source>
</evidence>
<evidence type="ECO:0000313" key="11">
    <source>
        <dbReference type="RefSeq" id="XP_055900192.1"/>
    </source>
</evidence>
<evidence type="ECO:0000259" key="8">
    <source>
        <dbReference type="PROSITE" id="PS50222"/>
    </source>
</evidence>
<dbReference type="RefSeq" id="XP_055900192.1">
    <property type="nucleotide sequence ID" value="XM_056044217.1"/>
</dbReference>
<evidence type="ECO:0000256" key="1">
    <source>
        <dbReference type="ARBA" id="ARBA00007583"/>
    </source>
</evidence>
<dbReference type="Pfam" id="PF11380">
    <property type="entry name" value="Stealth_CR2"/>
    <property type="match status" value="1"/>
</dbReference>
<dbReference type="InterPro" id="IPR047141">
    <property type="entry name" value="Stealth"/>
</dbReference>
<feature type="transmembrane region" description="Helical" evidence="7">
    <location>
        <begin position="1258"/>
        <end position="1277"/>
    </location>
</feature>
<keyword evidence="3" id="KW-0677">Repeat</keyword>
<name>A0A9W3BL09_BIOGL</name>
<dbReference type="PANTHER" id="PTHR24045:SF0">
    <property type="entry name" value="N-ACETYLGLUCOSAMINE-1-PHOSPHOTRANSFERASE SUBUNITS ALPHA_BETA"/>
    <property type="match status" value="1"/>
</dbReference>
<dbReference type="InterPro" id="IPR018247">
    <property type="entry name" value="EF_Hand_1_Ca_BS"/>
</dbReference>
<dbReference type="OMA" id="MIDRVVM"/>
<reference evidence="11" key="1">
    <citation type="submission" date="2025-08" db="UniProtKB">
        <authorList>
            <consortium name="RefSeq"/>
        </authorList>
    </citation>
    <scope>IDENTIFICATION</scope>
</reference>
<gene>
    <name evidence="11" type="primary">LOC106051917</name>
</gene>
<evidence type="ECO:0000256" key="4">
    <source>
        <dbReference type="ARBA" id="ARBA00023157"/>
    </source>
</evidence>
<feature type="compositionally biased region" description="Low complexity" evidence="6">
    <location>
        <begin position="1298"/>
        <end position="1323"/>
    </location>
</feature>
<keyword evidence="7" id="KW-0812">Transmembrane</keyword>
<dbReference type="PROSITE" id="PS50258">
    <property type="entry name" value="LNR"/>
    <property type="match status" value="1"/>
</dbReference>
<feature type="region of interest" description="Disordered" evidence="6">
    <location>
        <begin position="761"/>
        <end position="847"/>
    </location>
</feature>
<dbReference type="GO" id="GO:0016256">
    <property type="term" value="P:N-glycan processing to lysosome"/>
    <property type="evidence" value="ECO:0007669"/>
    <property type="project" value="TreeGrafter"/>
</dbReference>
<evidence type="ECO:0000256" key="6">
    <source>
        <dbReference type="SAM" id="MobiDB-lite"/>
    </source>
</evidence>
<dbReference type="SMART" id="SM00004">
    <property type="entry name" value="NL"/>
    <property type="match status" value="2"/>
</dbReference>
<keyword evidence="7" id="KW-0472">Membrane</keyword>
<feature type="compositionally biased region" description="Polar residues" evidence="6">
    <location>
        <begin position="763"/>
        <end position="786"/>
    </location>
</feature>
<organism evidence="10 11">
    <name type="scientific">Biomphalaria glabrata</name>
    <name type="common">Bloodfluke planorb</name>
    <name type="synonym">Freshwater snail</name>
    <dbReference type="NCBI Taxonomy" id="6526"/>
    <lineage>
        <taxon>Eukaryota</taxon>
        <taxon>Metazoa</taxon>
        <taxon>Spiralia</taxon>
        <taxon>Lophotrochozoa</taxon>
        <taxon>Mollusca</taxon>
        <taxon>Gastropoda</taxon>
        <taxon>Heterobranchia</taxon>
        <taxon>Euthyneura</taxon>
        <taxon>Panpulmonata</taxon>
        <taxon>Hygrophila</taxon>
        <taxon>Lymnaeoidea</taxon>
        <taxon>Planorbidae</taxon>
        <taxon>Biomphalaria</taxon>
    </lineage>
</organism>
<dbReference type="InterPro" id="IPR041536">
    <property type="entry name" value="GNPTAB_reg"/>
</dbReference>
<dbReference type="GO" id="GO:0005794">
    <property type="term" value="C:Golgi apparatus"/>
    <property type="evidence" value="ECO:0007669"/>
    <property type="project" value="TreeGrafter"/>
</dbReference>
<dbReference type="InterPro" id="IPR031358">
    <property type="entry name" value="Stealth_CR1"/>
</dbReference>
<dbReference type="Pfam" id="PF17103">
    <property type="entry name" value="Stealth_CR4"/>
    <property type="match status" value="1"/>
</dbReference>
<dbReference type="InterPro" id="IPR000800">
    <property type="entry name" value="Notch_dom"/>
</dbReference>
<dbReference type="InterPro" id="IPR031357">
    <property type="entry name" value="Stealth_CR3"/>
</dbReference>
<evidence type="ECO:0000259" key="9">
    <source>
        <dbReference type="PROSITE" id="PS50258"/>
    </source>
</evidence>
<dbReference type="GeneID" id="106051917"/>
<feature type="domain" description="EF-hand" evidence="8">
    <location>
        <begin position="1054"/>
        <end position="1089"/>
    </location>
</feature>
<dbReference type="InterPro" id="IPR031356">
    <property type="entry name" value="Stealth_CR4"/>
</dbReference>
<protein>
    <submittedName>
        <fullName evidence="11">N-acetylglucosamine-1-phosphotransferase subunits alpha/beta-like isoform X1</fullName>
    </submittedName>
</protein>
<dbReference type="Pfam" id="PF00066">
    <property type="entry name" value="Notch"/>
    <property type="match status" value="2"/>
</dbReference>
<dbReference type="PANTHER" id="PTHR24045">
    <property type="match status" value="1"/>
</dbReference>
<dbReference type="GO" id="GO:0046835">
    <property type="term" value="P:carbohydrate phosphorylation"/>
    <property type="evidence" value="ECO:0007669"/>
    <property type="project" value="TreeGrafter"/>
</dbReference>
<dbReference type="PROSITE" id="PS00018">
    <property type="entry name" value="EF_HAND_1"/>
    <property type="match status" value="1"/>
</dbReference>
<dbReference type="CDD" id="cd21600">
    <property type="entry name" value="RRM2_GNPTAB"/>
    <property type="match status" value="1"/>
</dbReference>
<feature type="region of interest" description="Disordered" evidence="6">
    <location>
        <begin position="1291"/>
        <end position="1324"/>
    </location>
</feature>
<dbReference type="GO" id="GO:0005509">
    <property type="term" value="F:calcium ion binding"/>
    <property type="evidence" value="ECO:0007669"/>
    <property type="project" value="InterPro"/>
</dbReference>
<evidence type="ECO:0000313" key="10">
    <source>
        <dbReference type="Proteomes" id="UP001165740"/>
    </source>
</evidence>
<dbReference type="InterPro" id="IPR021520">
    <property type="entry name" value="Stealth_CR2"/>
</dbReference>
<dbReference type="Pfam" id="PF18440">
    <property type="entry name" value="GlcNAc-1_reg"/>
    <property type="match status" value="1"/>
</dbReference>
<dbReference type="Pfam" id="PF17101">
    <property type="entry name" value="Stealth_CR1"/>
    <property type="match status" value="1"/>
</dbReference>
<evidence type="ECO:0000256" key="2">
    <source>
        <dbReference type="ARBA" id="ARBA00022679"/>
    </source>
</evidence>
<feature type="domain" description="LNR" evidence="9">
    <location>
        <begin position="431"/>
        <end position="461"/>
    </location>
</feature>
<dbReference type="Proteomes" id="UP001165740">
    <property type="component" value="Chromosome 10"/>
</dbReference>
<comment type="similarity">
    <text evidence="1">Belongs to the stealth family.</text>
</comment>
<feature type="transmembrane region" description="Helical" evidence="7">
    <location>
        <begin position="21"/>
        <end position="41"/>
    </location>
</feature>
<sequence length="1334" mass="152771">MEDNLKKIFQKKIYDIISHKYGILMLLAGAFLITLSAIHFGEAWLEWSHEKYEAVFNSFSDNIAGRSFRERLSAPLPIDVVYTWVNGTDPDLTRQLELVKISLEEELNVTRKQRKEREEKCTFTNCLFVGVLVHPPLLTNMSLDDIHKVDAMFLNVTATQDIKENKDGPSNFTLLFIEQETVVKSLLRQTTSGWTFKGVNYTMKPAYYTSEITLPHGLIMPEVIMMSGYPSHYSDGDVQQTITKRLNITEKGSVPVKMYKDKGVSLLQISLKDHYDKLIKEKNFTIDHKVQRLSSVKLVWDLRYVVKNDVVASNRFEDNEELRYSLRSLEQFAPWVRHVYIVTNGQIPYWLNLDCPRITVITHDEIFDNISYLPTFSSPAIEANIHKIPGLSDKFLYLNDDVMFGSPVWPDDFYTHSTGQKLYLTWPVPNCNEGCPSTWIRDGYCDKACNSSECDWDGGDCLATNGRVQLGAGFHDAGHRLSDYSSYCNTGCANNWLADKYCDQACNNLQCGFDIGDCGIKDYNQLYSIDFDIQKAHYRLPPGELIGYFNMSAILTDKNKVKSASYSPNTAIRAVAVANKFKVLTVVLNKGHNATVLLFDITYQLNANDTKRINFTLHVDTSVTKTTQASLVSPVNETTKSPVKLDDVLDSEAFMAFTGGQRSPVVSPHLKTDDIDAAKSLSIDVDILDLYQHVQMSEELTKALSLIDQAYKEGELTDIGLKVKFYDLLVHHKEELDSLNTAFQEERVKLLNKKLKDGEALNKTKNFSQNKTSEPNAVKSQAGNKTSEVKMARNLSKEQQTQSPDLKNWLQFQDGPRRSGPNQEEIGKGGLQNSVRSNSRKAAPVHPKLGNYHAKDFYDKAREAQQMEQQVDKGLPGSQVDERKEKAVTQNYTGRKLLAVLYWSDLEEQREKSRLKMQQDSLGDEMSDEDFLRLVSIGETRENVGGFPWERKDGESEKAKEKANEYTIEGWQGRQLLDTFGDSLRHVNHIYNKEFGFQARKVPGHMPHMIDKNIMFELQNRFPKEWDATSSHKIRSSTDMQYAFAYYYYLMGVTIATSVEEIFNQMDTDHSGILSDREIRTLAARMYDLPLYLETLTGLEAMLTNCSHNQSDPTLLTLSEDQKENYYDKSMPHVTKYLFTHCDAIEQLVKSKFKPKLKYKYITSDDADITFKMIHTNVSHVVGQLDDIRKHPKKFICLNDNIDHSRDEAKTVKAILQDFYESLLPIPSQFELPRDYRNRFLHMRELREWRIYRDQLRFWTHVALIVLVLLAVISFLGDKIDALKRKWSSRKRRRRRTSSSPESTPPTSVSSSPSSESKDGPSTFVVWDDVTETV</sequence>
<evidence type="ECO:0000256" key="7">
    <source>
        <dbReference type="SAM" id="Phobius"/>
    </source>
</evidence>
<dbReference type="Pfam" id="PF17102">
    <property type="entry name" value="Stealth_CR3"/>
    <property type="match status" value="1"/>
</dbReference>
<keyword evidence="7" id="KW-1133">Transmembrane helix</keyword>
<dbReference type="Gene3D" id="3.30.300.320">
    <property type="match status" value="1"/>
</dbReference>
<dbReference type="InterPro" id="IPR002048">
    <property type="entry name" value="EF_hand_dom"/>
</dbReference>
<keyword evidence="2" id="KW-0808">Transferase</keyword>
<dbReference type="OrthoDB" id="263283at2759"/>
<keyword evidence="10" id="KW-1185">Reference proteome</keyword>
<proteinExistence type="inferred from homology"/>
<keyword evidence="5" id="KW-0325">Glycoprotein</keyword>
<dbReference type="GO" id="GO:0003976">
    <property type="term" value="F:UDP-N-acetylglucosamine-lysosomal-enzyme N-acetylglucosaminephosphotransferase activity"/>
    <property type="evidence" value="ECO:0007669"/>
    <property type="project" value="TreeGrafter"/>
</dbReference>
<evidence type="ECO:0000256" key="3">
    <source>
        <dbReference type="ARBA" id="ARBA00022737"/>
    </source>
</evidence>